<keyword evidence="4" id="KW-0804">Transcription</keyword>
<keyword evidence="3" id="KW-0238">DNA-binding</keyword>
<dbReference type="PANTHER" id="PTHR30537">
    <property type="entry name" value="HTH-TYPE TRANSCRIPTIONAL REGULATOR"/>
    <property type="match status" value="1"/>
</dbReference>
<dbReference type="KEGG" id="bpsi:IX83_06135"/>
<name>A0A077DHE6_9BURK</name>
<dbReference type="Pfam" id="PF03466">
    <property type="entry name" value="LysR_substrate"/>
    <property type="match status" value="1"/>
</dbReference>
<evidence type="ECO:0000256" key="4">
    <source>
        <dbReference type="ARBA" id="ARBA00023163"/>
    </source>
</evidence>
<dbReference type="HOGENOM" id="CLU_039613_16_1_4"/>
<dbReference type="STRING" id="1072685.IX83_06135"/>
<gene>
    <name evidence="6" type="ORF">IX83_06135</name>
</gene>
<dbReference type="GO" id="GO:0003700">
    <property type="term" value="F:DNA-binding transcription factor activity"/>
    <property type="evidence" value="ECO:0007669"/>
    <property type="project" value="InterPro"/>
</dbReference>
<proteinExistence type="inferred from homology"/>
<evidence type="ECO:0000256" key="1">
    <source>
        <dbReference type="ARBA" id="ARBA00009437"/>
    </source>
</evidence>
<dbReference type="OrthoDB" id="9813056at2"/>
<dbReference type="PRINTS" id="PR00039">
    <property type="entry name" value="HTHLYSR"/>
</dbReference>
<dbReference type="Pfam" id="PF00126">
    <property type="entry name" value="HTH_1"/>
    <property type="match status" value="1"/>
</dbReference>
<dbReference type="GO" id="GO:0043565">
    <property type="term" value="F:sequence-specific DNA binding"/>
    <property type="evidence" value="ECO:0007669"/>
    <property type="project" value="TreeGrafter"/>
</dbReference>
<dbReference type="InterPro" id="IPR000847">
    <property type="entry name" value="LysR_HTH_N"/>
</dbReference>
<dbReference type="InterPro" id="IPR036390">
    <property type="entry name" value="WH_DNA-bd_sf"/>
</dbReference>
<dbReference type="InterPro" id="IPR005119">
    <property type="entry name" value="LysR_subst-bd"/>
</dbReference>
<dbReference type="FunFam" id="1.10.10.10:FF:000001">
    <property type="entry name" value="LysR family transcriptional regulator"/>
    <property type="match status" value="1"/>
</dbReference>
<dbReference type="SUPFAM" id="SSF46785">
    <property type="entry name" value="Winged helix' DNA-binding domain"/>
    <property type="match status" value="1"/>
</dbReference>
<dbReference type="AlphaFoldDB" id="A0A077DHE6"/>
<dbReference type="Gene3D" id="1.10.10.10">
    <property type="entry name" value="Winged helix-like DNA-binding domain superfamily/Winged helix DNA-binding domain"/>
    <property type="match status" value="1"/>
</dbReference>
<dbReference type="InterPro" id="IPR058163">
    <property type="entry name" value="LysR-type_TF_proteobact-type"/>
</dbReference>
<evidence type="ECO:0000313" key="6">
    <source>
        <dbReference type="EMBL" id="AIL32947.1"/>
    </source>
</evidence>
<dbReference type="EMBL" id="CP009238">
    <property type="protein sequence ID" value="AIL32947.1"/>
    <property type="molecule type" value="Genomic_DNA"/>
</dbReference>
<evidence type="ECO:0000259" key="5">
    <source>
        <dbReference type="PROSITE" id="PS50931"/>
    </source>
</evidence>
<keyword evidence="7" id="KW-1185">Reference proteome</keyword>
<organism evidence="6 7">
    <name type="scientific">Basilea psittacipulmonis DSM 24701</name>
    <dbReference type="NCBI Taxonomy" id="1072685"/>
    <lineage>
        <taxon>Bacteria</taxon>
        <taxon>Pseudomonadati</taxon>
        <taxon>Pseudomonadota</taxon>
        <taxon>Betaproteobacteria</taxon>
        <taxon>Burkholderiales</taxon>
        <taxon>Alcaligenaceae</taxon>
        <taxon>Basilea</taxon>
    </lineage>
</organism>
<evidence type="ECO:0000256" key="3">
    <source>
        <dbReference type="ARBA" id="ARBA00023125"/>
    </source>
</evidence>
<evidence type="ECO:0000256" key="2">
    <source>
        <dbReference type="ARBA" id="ARBA00023015"/>
    </source>
</evidence>
<dbReference type="InterPro" id="IPR036388">
    <property type="entry name" value="WH-like_DNA-bd_sf"/>
</dbReference>
<dbReference type="PANTHER" id="PTHR30537:SF1">
    <property type="entry name" value="HTH-TYPE TRANSCRIPTIONAL REGULATOR PGRR"/>
    <property type="match status" value="1"/>
</dbReference>
<dbReference type="SUPFAM" id="SSF53850">
    <property type="entry name" value="Periplasmic binding protein-like II"/>
    <property type="match status" value="1"/>
</dbReference>
<dbReference type="Proteomes" id="UP000028945">
    <property type="component" value="Chromosome"/>
</dbReference>
<dbReference type="Gene3D" id="3.40.190.290">
    <property type="match status" value="1"/>
</dbReference>
<reference evidence="6 7" key="1">
    <citation type="journal article" date="2014" name="BMC Genomics">
        <title>A genomic perspective on a new bacterial genus and species from the Alcaligenaceae family, Basilea psittacipulmonis.</title>
        <authorList>
            <person name="Whiteson K.L."/>
            <person name="Hernandez D."/>
            <person name="Lazarevic V."/>
            <person name="Gaia N."/>
            <person name="Farinelli L."/>
            <person name="Francois P."/>
            <person name="Pilo P."/>
            <person name="Frey J."/>
            <person name="Schrenzel J."/>
        </authorList>
    </citation>
    <scope>NUCLEOTIDE SEQUENCE [LARGE SCALE GENOMIC DNA]</scope>
    <source>
        <strain evidence="6 7">DSM 24701</strain>
    </source>
</reference>
<keyword evidence="2" id="KW-0805">Transcription regulation</keyword>
<sequence length="298" mass="34229">MLDKHYLSALYQFMWVAKMGSFTAAADKLNTSQAAVSRSIKELEHHLEMKLLQRTTRRLSLTHAGENLYQTALESFYQLEKSLNRLEDLRQSPKGTVRISASRHVIDRILLPKLAPLMNDYPDIQLALIEDNRFVDIIDERFDAGVRLGSAVGDGMVAVRISPKIKMAAVATPEFFKRYGFPKKPEDLKKFPCLAYQFQTGRIYDWELEDKGRIVHHTPQNSWVFNDSVTLMNAAKLGIGLAYEPEDIVSKELENRQLIRVLQEYSKSLSSFYLYYPDRQISPALRVVVEKLREEADA</sequence>
<dbReference type="GO" id="GO:0006351">
    <property type="term" value="P:DNA-templated transcription"/>
    <property type="evidence" value="ECO:0007669"/>
    <property type="project" value="TreeGrafter"/>
</dbReference>
<dbReference type="RefSeq" id="WP_038500256.1">
    <property type="nucleotide sequence ID" value="NZ_AFWK01000087.1"/>
</dbReference>
<dbReference type="PROSITE" id="PS50931">
    <property type="entry name" value="HTH_LYSR"/>
    <property type="match status" value="1"/>
</dbReference>
<evidence type="ECO:0000313" key="7">
    <source>
        <dbReference type="Proteomes" id="UP000028945"/>
    </source>
</evidence>
<protein>
    <submittedName>
        <fullName evidence="6">LysR family transcriptional regulator</fullName>
    </submittedName>
</protein>
<feature type="domain" description="HTH lysR-type" evidence="5">
    <location>
        <begin position="5"/>
        <end position="62"/>
    </location>
</feature>
<comment type="similarity">
    <text evidence="1">Belongs to the LysR transcriptional regulatory family.</text>
</comment>
<dbReference type="eggNOG" id="COG0583">
    <property type="taxonomic scope" value="Bacteria"/>
</dbReference>
<accession>A0A077DHE6</accession>